<evidence type="ECO:0000313" key="9">
    <source>
        <dbReference type="EMBL" id="MFD0750278.1"/>
    </source>
</evidence>
<dbReference type="GO" id="GO:0016746">
    <property type="term" value="F:acyltransferase activity"/>
    <property type="evidence" value="ECO:0007669"/>
    <property type="project" value="UniProtKB-KW"/>
</dbReference>
<proteinExistence type="inferred from homology"/>
<keyword evidence="3" id="KW-1003">Cell membrane</keyword>
<keyword evidence="5 7" id="KW-1133">Transmembrane helix</keyword>
<feature type="transmembrane region" description="Helical" evidence="7">
    <location>
        <begin position="200"/>
        <end position="217"/>
    </location>
</feature>
<evidence type="ECO:0000256" key="6">
    <source>
        <dbReference type="ARBA" id="ARBA00023136"/>
    </source>
</evidence>
<keyword evidence="4 7" id="KW-0812">Transmembrane</keyword>
<sequence length="366" mass="42316">MNAERIYFEKHAGRNDFDLRLDVIRVVAMCSVVWGHCLMDLDDKNFAGLYAVLLQSSLLQLGRVGTLLFFLISGFLIADKIKRFTVVSYLQYRFSSTILPWLVFVSLLVLIQLFITLPIDQIFLGSKRKLIALIFEFYKGDIFHAAYWFIPVVIISCVILIIFKTQLQKNSYGTVLALITTFYGINLYLSLIPANHTTAFLGYAFFVWLGVIIKKRAPLILRVIEMLPWKIVVPIFLIAFFLSCREGMILTYNHSEDPYASIRISNIILSLIIFFSLLKTHKFWQISYLKPRQYAFGVYLIHSIIIVLSTPFVNQVIRLFNLNNSLSMIVLTRLAFFTMILLTSYLLVNLIRKTPLCFLIGRRKSQ</sequence>
<feature type="transmembrane region" description="Helical" evidence="7">
    <location>
        <begin position="175"/>
        <end position="194"/>
    </location>
</feature>
<feature type="transmembrane region" description="Helical" evidence="7">
    <location>
        <begin position="294"/>
        <end position="313"/>
    </location>
</feature>
<reference evidence="10" key="1">
    <citation type="journal article" date="2019" name="Int. J. Syst. Evol. Microbiol.">
        <title>The Global Catalogue of Microorganisms (GCM) 10K type strain sequencing project: providing services to taxonomists for standard genome sequencing and annotation.</title>
        <authorList>
            <consortium name="The Broad Institute Genomics Platform"/>
            <consortium name="The Broad Institute Genome Sequencing Center for Infectious Disease"/>
            <person name="Wu L."/>
            <person name="Ma J."/>
        </authorList>
    </citation>
    <scope>NUCLEOTIDE SEQUENCE [LARGE SCALE GENOMIC DNA]</scope>
    <source>
        <strain evidence="10">CCUG 63418</strain>
    </source>
</reference>
<organism evidence="9 10">
    <name type="scientific">Mucilaginibacter calamicampi</name>
    <dbReference type="NCBI Taxonomy" id="1302352"/>
    <lineage>
        <taxon>Bacteria</taxon>
        <taxon>Pseudomonadati</taxon>
        <taxon>Bacteroidota</taxon>
        <taxon>Sphingobacteriia</taxon>
        <taxon>Sphingobacteriales</taxon>
        <taxon>Sphingobacteriaceae</taxon>
        <taxon>Mucilaginibacter</taxon>
    </lineage>
</organism>
<evidence type="ECO:0000256" key="3">
    <source>
        <dbReference type="ARBA" id="ARBA00022475"/>
    </source>
</evidence>
<dbReference type="Proteomes" id="UP001596958">
    <property type="component" value="Unassembled WGS sequence"/>
</dbReference>
<keyword evidence="6 7" id="KW-0472">Membrane</keyword>
<protein>
    <submittedName>
        <fullName evidence="9">Acyltransferase family protein</fullName>
    </submittedName>
</protein>
<comment type="caution">
    <text evidence="9">The sequence shown here is derived from an EMBL/GenBank/DDBJ whole genome shotgun (WGS) entry which is preliminary data.</text>
</comment>
<accession>A0ABW2YV09</accession>
<dbReference type="InterPro" id="IPR002656">
    <property type="entry name" value="Acyl_transf_3_dom"/>
</dbReference>
<feature type="transmembrane region" description="Helical" evidence="7">
    <location>
        <begin position="145"/>
        <end position="163"/>
    </location>
</feature>
<feature type="transmembrane region" description="Helical" evidence="7">
    <location>
        <begin position="61"/>
        <end position="78"/>
    </location>
</feature>
<gene>
    <name evidence="9" type="ORF">ACFQZS_09010</name>
</gene>
<evidence type="ECO:0000256" key="5">
    <source>
        <dbReference type="ARBA" id="ARBA00022989"/>
    </source>
</evidence>
<comment type="subcellular location">
    <subcellularLocation>
        <location evidence="1">Cell membrane</location>
        <topology evidence="1">Multi-pass membrane protein</topology>
    </subcellularLocation>
</comment>
<feature type="transmembrane region" description="Helical" evidence="7">
    <location>
        <begin position="260"/>
        <end position="278"/>
    </location>
</feature>
<keyword evidence="9" id="KW-0808">Transferase</keyword>
<dbReference type="EMBL" id="JBHTHU010000005">
    <property type="protein sequence ID" value="MFD0750278.1"/>
    <property type="molecule type" value="Genomic_DNA"/>
</dbReference>
<evidence type="ECO:0000313" key="10">
    <source>
        <dbReference type="Proteomes" id="UP001596958"/>
    </source>
</evidence>
<dbReference type="PANTHER" id="PTHR40074">
    <property type="entry name" value="O-ACETYLTRANSFERASE WECH"/>
    <property type="match status" value="1"/>
</dbReference>
<comment type="similarity">
    <text evidence="2">Belongs to the acyltransferase 3 family.</text>
</comment>
<keyword evidence="10" id="KW-1185">Reference proteome</keyword>
<evidence type="ECO:0000256" key="4">
    <source>
        <dbReference type="ARBA" id="ARBA00022692"/>
    </source>
</evidence>
<feature type="transmembrane region" description="Helical" evidence="7">
    <location>
        <begin position="229"/>
        <end position="248"/>
    </location>
</feature>
<evidence type="ECO:0000259" key="8">
    <source>
        <dbReference type="Pfam" id="PF01757"/>
    </source>
</evidence>
<feature type="transmembrane region" description="Helical" evidence="7">
    <location>
        <begin position="21"/>
        <end position="41"/>
    </location>
</feature>
<evidence type="ECO:0000256" key="1">
    <source>
        <dbReference type="ARBA" id="ARBA00004651"/>
    </source>
</evidence>
<dbReference type="Pfam" id="PF01757">
    <property type="entry name" value="Acyl_transf_3"/>
    <property type="match status" value="1"/>
</dbReference>
<dbReference type="RefSeq" id="WP_377099398.1">
    <property type="nucleotide sequence ID" value="NZ_JBHTHU010000005.1"/>
</dbReference>
<keyword evidence="9" id="KW-0012">Acyltransferase</keyword>
<feature type="domain" description="Acyltransferase 3" evidence="8">
    <location>
        <begin position="20"/>
        <end position="343"/>
    </location>
</feature>
<evidence type="ECO:0000256" key="2">
    <source>
        <dbReference type="ARBA" id="ARBA00007400"/>
    </source>
</evidence>
<evidence type="ECO:0000256" key="7">
    <source>
        <dbReference type="SAM" id="Phobius"/>
    </source>
</evidence>
<feature type="transmembrane region" description="Helical" evidence="7">
    <location>
        <begin position="325"/>
        <end position="348"/>
    </location>
</feature>
<name>A0ABW2YV09_9SPHI</name>
<dbReference type="PANTHER" id="PTHR40074:SF2">
    <property type="entry name" value="O-ACETYLTRANSFERASE WECH"/>
    <property type="match status" value="1"/>
</dbReference>
<feature type="transmembrane region" description="Helical" evidence="7">
    <location>
        <begin position="98"/>
        <end position="119"/>
    </location>
</feature>